<reference evidence="2" key="2">
    <citation type="journal article" date="2021" name="J Anim Sci Technol">
        <title>Complete genome sequence of Paenibacillus konkukensis sp. nov. SK3146 as a potential probiotic strain.</title>
        <authorList>
            <person name="Jung H.I."/>
            <person name="Park S."/>
            <person name="Niu K.M."/>
            <person name="Lee S.W."/>
            <person name="Kothari D."/>
            <person name="Yi K.J."/>
            <person name="Kim S.K."/>
        </authorList>
    </citation>
    <scope>NUCLEOTIDE SEQUENCE</scope>
    <source>
        <strain evidence="2">SK3146</strain>
    </source>
</reference>
<name>A0ABY4RW68_9BACL</name>
<accession>A0ABY4RW68</accession>
<organism evidence="2 3">
    <name type="scientific">Paenibacillus konkukensis</name>
    <dbReference type="NCBI Taxonomy" id="2020716"/>
    <lineage>
        <taxon>Bacteria</taxon>
        <taxon>Bacillati</taxon>
        <taxon>Bacillota</taxon>
        <taxon>Bacilli</taxon>
        <taxon>Bacillales</taxon>
        <taxon>Paenibacillaceae</taxon>
        <taxon>Paenibacillus</taxon>
    </lineage>
</organism>
<dbReference type="Proteomes" id="UP001057134">
    <property type="component" value="Chromosome"/>
</dbReference>
<gene>
    <name evidence="2" type="ORF">SK3146_05918</name>
</gene>
<evidence type="ECO:0000313" key="2">
    <source>
        <dbReference type="EMBL" id="UQZ86625.1"/>
    </source>
</evidence>
<keyword evidence="1" id="KW-0175">Coiled coil</keyword>
<sequence length="142" mass="15848">MSLSLVKRCIVITKKCVTKVQPRKKKPHKPSKPLLQRFRELSRRFRLFRLLVIRRINRLTRAVNRVTAAVNNLQEEVSALVASNESIKNLLLSRVGTTVSIETISGPVSGKLLGVGKDFAQILEPTGDNVLIPIINITSVNL</sequence>
<reference evidence="2" key="1">
    <citation type="submission" date="2018-02" db="EMBL/GenBank/DDBJ databases">
        <authorList>
            <person name="Kim S.-K."/>
            <person name="Jung H.-I."/>
            <person name="Lee S.-W."/>
        </authorList>
    </citation>
    <scope>NUCLEOTIDE SEQUENCE</scope>
    <source>
        <strain evidence="2">SK3146</strain>
    </source>
</reference>
<proteinExistence type="predicted"/>
<evidence type="ECO:0000256" key="1">
    <source>
        <dbReference type="SAM" id="Coils"/>
    </source>
</evidence>
<evidence type="ECO:0000313" key="3">
    <source>
        <dbReference type="Proteomes" id="UP001057134"/>
    </source>
</evidence>
<feature type="coiled-coil region" evidence="1">
    <location>
        <begin position="56"/>
        <end position="90"/>
    </location>
</feature>
<protein>
    <submittedName>
        <fullName evidence="2">Uncharacterized protein</fullName>
    </submittedName>
</protein>
<keyword evidence="3" id="KW-1185">Reference proteome</keyword>
<dbReference type="EMBL" id="CP027059">
    <property type="protein sequence ID" value="UQZ86625.1"/>
    <property type="molecule type" value="Genomic_DNA"/>
</dbReference>